<accession>A0A4Q1UCM4</accession>
<dbReference type="AlphaFoldDB" id="A0A4Q1UCM4"/>
<name>A0A4Q1UCM4_RHILE</name>
<comment type="caution">
    <text evidence="1">The sequence shown here is derived from an EMBL/GenBank/DDBJ whole genome shotgun (WGS) entry which is preliminary data.</text>
</comment>
<sequence>MTQSQVVNDNVAWIETTATAHAAEAAAMARGLRFNSVVRIEPDPKDTLIGFSAVRPAVSQAIVDLEANGHIALLTTLATELVWLFPSLRGRVWTANALDLEAIALPPSRRRLHKESEAVQRVVISLVRLLRAWRAEAGGKTLLHFYRLQEMDEHSARLLRRMVEALPGSDLAILASLGGAPSEAAPAVEGALREHIDVGAFRSRMLARLRKLIRPEILQSPANPNGTHDVPVLRGLPDAFEIATAEARARAAFSAALLSGGDGTHVGRLAAQAVAASVFTLNLPLAIATVAELGDKFSHIAAADRHEIALQVGFAHAFSTSFESARQALEVSAEFAETTEQRAATHFYLALVHIKRLGNPVEGRQHVDVALDLLEAAGDAAHDNEIAWLYNLKALSFVEEKNLAAAGRCLHLAVTRNARPARSSDQVHLKLNLLNNITLLEEISGRYDQAIARYAMLEPLMRTASPSAAKHWHYRLGALMVRCGRREEGIVHLEAAHASAERDEDLYYCDRIAADIAAVQEACGDRTNATLWYRRAAAIEREIGNATGLDHVNAALARMALLPAMDDGKIEDDRRAAPESFRPLSAIKTRLNQPFHQINLY</sequence>
<organism evidence="1 2">
    <name type="scientific">Rhizobium leguminosarum</name>
    <dbReference type="NCBI Taxonomy" id="384"/>
    <lineage>
        <taxon>Bacteria</taxon>
        <taxon>Pseudomonadati</taxon>
        <taxon>Pseudomonadota</taxon>
        <taxon>Alphaproteobacteria</taxon>
        <taxon>Hyphomicrobiales</taxon>
        <taxon>Rhizobiaceae</taxon>
        <taxon>Rhizobium/Agrobacterium group</taxon>
        <taxon>Rhizobium</taxon>
    </lineage>
</organism>
<evidence type="ECO:0000313" key="2">
    <source>
        <dbReference type="Proteomes" id="UP000290767"/>
    </source>
</evidence>
<dbReference type="RefSeq" id="WP_129417170.1">
    <property type="nucleotide sequence ID" value="NZ_MZMU01000002.1"/>
</dbReference>
<evidence type="ECO:0000313" key="1">
    <source>
        <dbReference type="EMBL" id="RXT29802.1"/>
    </source>
</evidence>
<dbReference type="Proteomes" id="UP000290767">
    <property type="component" value="Unassembled WGS sequence"/>
</dbReference>
<evidence type="ECO:0008006" key="3">
    <source>
        <dbReference type="Google" id="ProtNLM"/>
    </source>
</evidence>
<reference evidence="1 2" key="1">
    <citation type="submission" date="2017-03" db="EMBL/GenBank/DDBJ databases">
        <authorList>
            <person name="Safronova V.I."/>
            <person name="Sazanova A.L."/>
            <person name="Chirak E.R."/>
        </authorList>
    </citation>
    <scope>NUCLEOTIDE SEQUENCE [LARGE SCALE GENOMIC DNA]</scope>
    <source>
        <strain evidence="1 2">Tri-43</strain>
    </source>
</reference>
<proteinExistence type="predicted"/>
<protein>
    <recommendedName>
        <fullName evidence="3">Tetratricopeptide repeat protein</fullName>
    </recommendedName>
</protein>
<dbReference type="SUPFAM" id="SSF48452">
    <property type="entry name" value="TPR-like"/>
    <property type="match status" value="1"/>
</dbReference>
<dbReference type="InterPro" id="IPR011990">
    <property type="entry name" value="TPR-like_helical_dom_sf"/>
</dbReference>
<dbReference type="Gene3D" id="1.25.40.10">
    <property type="entry name" value="Tetratricopeptide repeat domain"/>
    <property type="match status" value="1"/>
</dbReference>
<gene>
    <name evidence="1" type="ORF">B5P46_01640</name>
</gene>
<dbReference type="EMBL" id="MZMU01000002">
    <property type="protein sequence ID" value="RXT29802.1"/>
    <property type="molecule type" value="Genomic_DNA"/>
</dbReference>